<sequence length="106" mass="12258">MLMSFVTTVTQLLTNFHRGTNPQSRFLKQTIRIHTTHIILTTMTNTAEHIISGKNSLNRIFLQAFSPKRLLKNGIIVVRRLLENLLAQLQKWILFAPQRLKLPTPL</sequence>
<dbReference type="AlphaFoldDB" id="A0A813K681"/>
<dbReference type="Proteomes" id="UP000626109">
    <property type="component" value="Unassembled WGS sequence"/>
</dbReference>
<proteinExistence type="predicted"/>
<comment type="caution">
    <text evidence="1">The sequence shown here is derived from an EMBL/GenBank/DDBJ whole genome shotgun (WGS) entry which is preliminary data.</text>
</comment>
<reference evidence="1" key="1">
    <citation type="submission" date="2021-02" db="EMBL/GenBank/DDBJ databases">
        <authorList>
            <person name="Dougan E. K."/>
            <person name="Rhodes N."/>
            <person name="Thang M."/>
            <person name="Chan C."/>
        </authorList>
    </citation>
    <scope>NUCLEOTIDE SEQUENCE</scope>
</reference>
<accession>A0A813K681</accession>
<organism evidence="1 2">
    <name type="scientific">Polarella glacialis</name>
    <name type="common">Dinoflagellate</name>
    <dbReference type="NCBI Taxonomy" id="89957"/>
    <lineage>
        <taxon>Eukaryota</taxon>
        <taxon>Sar</taxon>
        <taxon>Alveolata</taxon>
        <taxon>Dinophyceae</taxon>
        <taxon>Suessiales</taxon>
        <taxon>Suessiaceae</taxon>
        <taxon>Polarella</taxon>
    </lineage>
</organism>
<evidence type="ECO:0000313" key="2">
    <source>
        <dbReference type="Proteomes" id="UP000626109"/>
    </source>
</evidence>
<evidence type="ECO:0000313" key="1">
    <source>
        <dbReference type="EMBL" id="CAE8695062.1"/>
    </source>
</evidence>
<name>A0A813K681_POLGL</name>
<dbReference type="EMBL" id="CAJNNW010028189">
    <property type="protein sequence ID" value="CAE8695062.1"/>
    <property type="molecule type" value="Genomic_DNA"/>
</dbReference>
<protein>
    <submittedName>
        <fullName evidence="1">Uncharacterized protein</fullName>
    </submittedName>
</protein>
<gene>
    <name evidence="1" type="ORF">PGLA2088_LOCUS29175</name>
</gene>